<keyword evidence="3" id="KW-1185">Reference proteome</keyword>
<proteinExistence type="predicted"/>
<gene>
    <name evidence="2" type="ORF">EZH24_10495</name>
</gene>
<dbReference type="RefSeq" id="WP_137999074.1">
    <property type="nucleotide sequence ID" value="NZ_SJDU01000361.1"/>
</dbReference>
<dbReference type="EMBL" id="SJDU01000361">
    <property type="protein sequence ID" value="TKZ30354.1"/>
    <property type="molecule type" value="Genomic_DNA"/>
</dbReference>
<feature type="compositionally biased region" description="Basic and acidic residues" evidence="1">
    <location>
        <begin position="316"/>
        <end position="332"/>
    </location>
</feature>
<name>A0ABY2TQH5_9SPIR</name>
<dbReference type="Proteomes" id="UP000310168">
    <property type="component" value="Unassembled WGS sequence"/>
</dbReference>
<evidence type="ECO:0000256" key="1">
    <source>
        <dbReference type="SAM" id="MobiDB-lite"/>
    </source>
</evidence>
<sequence>MSNKDLSIQNNQVSNYYSFEILEKMSKKIASSGMLGTRNENDVFTLFMIAQAEGKNPVQASMEYSIIQGRPALKSQATLVRFQKAGGKINYLKRDDTECEIEFSHPQAGTLIIKWDMERAKQAGLNLNKENWKKYPRQMLAARCIAEGVRALYPACLDGLYLEEEVQDFDNKSFSNKNNAIEVQTENNIDNSHYDEKKDVYVMNDDKYNVVQVGKNKGKKWTELSIDDLVKAREYYTNKKPNEKLLNIVTEVLNKKLSICPTGLCKGEEWSNLSTDKLKTYRNNYAAGKLIGYAEEYTAYIDIILLERETTNITENEQKKTAKESKSDKTVIEAEVNEDEDPFSTASDENWDNLIAEQEEMENNPPHQINDDLDDYDGPLF</sequence>
<reference evidence="2 3" key="1">
    <citation type="journal article" date="2019" name="Anaerobe">
        <title>Brachyspira catarrhinii sp. nov., an anaerobic intestinal spirochaete isolated from vervet monkeys may have been misidentified as Brachyspira aalborgi in previous studies.</title>
        <authorList>
            <person name="Phillips N.D."/>
            <person name="La T."/>
            <person name="Hampson D.J."/>
        </authorList>
    </citation>
    <scope>NUCLEOTIDE SEQUENCE [LARGE SCALE GENOMIC DNA]</scope>
    <source>
        <strain evidence="2 3">Z12</strain>
    </source>
</reference>
<evidence type="ECO:0000313" key="2">
    <source>
        <dbReference type="EMBL" id="TKZ30354.1"/>
    </source>
</evidence>
<evidence type="ECO:0000313" key="3">
    <source>
        <dbReference type="Proteomes" id="UP000310168"/>
    </source>
</evidence>
<organism evidence="2 3">
    <name type="scientific">Brachyspira catarrhinii</name>
    <dbReference type="NCBI Taxonomy" id="2528966"/>
    <lineage>
        <taxon>Bacteria</taxon>
        <taxon>Pseudomonadati</taxon>
        <taxon>Spirochaetota</taxon>
        <taxon>Spirochaetia</taxon>
        <taxon>Brachyspirales</taxon>
        <taxon>Brachyspiraceae</taxon>
        <taxon>Brachyspira</taxon>
    </lineage>
</organism>
<protein>
    <recommendedName>
        <fullName evidence="4">Recombinase RecT</fullName>
    </recommendedName>
</protein>
<feature type="region of interest" description="Disordered" evidence="1">
    <location>
        <begin position="316"/>
        <end position="381"/>
    </location>
</feature>
<accession>A0ABY2TQH5</accession>
<evidence type="ECO:0008006" key="4">
    <source>
        <dbReference type="Google" id="ProtNLM"/>
    </source>
</evidence>
<comment type="caution">
    <text evidence="2">The sequence shown here is derived from an EMBL/GenBank/DDBJ whole genome shotgun (WGS) entry which is preliminary data.</text>
</comment>
<feature type="compositionally biased region" description="Acidic residues" evidence="1">
    <location>
        <begin position="371"/>
        <end position="381"/>
    </location>
</feature>